<keyword evidence="2" id="KW-1133">Transmembrane helix</keyword>
<dbReference type="PANTHER" id="PTHR34205">
    <property type="entry name" value="TRANSMEMBRANE PROTEIN"/>
    <property type="match status" value="1"/>
</dbReference>
<dbReference type="PANTHER" id="PTHR34205:SF2">
    <property type="entry name" value="DUF962 DOMAIN-CONTAINING PROTEIN"/>
    <property type="match status" value="1"/>
</dbReference>
<evidence type="ECO:0000256" key="1">
    <source>
        <dbReference type="SAM" id="MobiDB-lite"/>
    </source>
</evidence>
<keyword evidence="2" id="KW-0472">Membrane</keyword>
<evidence type="ECO:0000256" key="2">
    <source>
        <dbReference type="SAM" id="Phobius"/>
    </source>
</evidence>
<name>A0ABX9JKI3_9BACT</name>
<evidence type="ECO:0000313" key="3">
    <source>
        <dbReference type="EMBL" id="REG15342.1"/>
    </source>
</evidence>
<keyword evidence="4" id="KW-1185">Reference proteome</keyword>
<dbReference type="InterPro" id="IPR009305">
    <property type="entry name" value="Mpo1-like"/>
</dbReference>
<feature type="region of interest" description="Disordered" evidence="1">
    <location>
        <begin position="120"/>
        <end position="145"/>
    </location>
</feature>
<evidence type="ECO:0000313" key="4">
    <source>
        <dbReference type="Proteomes" id="UP000256345"/>
    </source>
</evidence>
<reference evidence="3 4" key="1">
    <citation type="submission" date="2018-08" db="EMBL/GenBank/DDBJ databases">
        <title>Genomic Encyclopedia of Archaeal and Bacterial Type Strains, Phase II (KMG-II): from individual species to whole genera.</title>
        <authorList>
            <person name="Goeker M."/>
        </authorList>
    </citation>
    <scope>NUCLEOTIDE SEQUENCE [LARGE SCALE GENOMIC DNA]</scope>
    <source>
        <strain evidence="3 4">DSM 2261</strain>
    </source>
</reference>
<keyword evidence="2" id="KW-0812">Transmembrane</keyword>
<comment type="caution">
    <text evidence="3">The sequence shown here is derived from an EMBL/GenBank/DDBJ whole genome shotgun (WGS) entry which is preliminary data.</text>
</comment>
<dbReference type="EMBL" id="QUMU01000026">
    <property type="protein sequence ID" value="REG15342.1"/>
    <property type="molecule type" value="Genomic_DNA"/>
</dbReference>
<accession>A0ABX9JKI3</accession>
<proteinExistence type="predicted"/>
<dbReference type="Pfam" id="PF06127">
    <property type="entry name" value="Mpo1-like"/>
    <property type="match status" value="1"/>
</dbReference>
<feature type="transmembrane region" description="Helical" evidence="2">
    <location>
        <begin position="60"/>
        <end position="79"/>
    </location>
</feature>
<protein>
    <recommendedName>
        <fullName evidence="5">DUF962 domain-containing protein</fullName>
    </recommendedName>
</protein>
<sequence length="145" mass="16573">MGRLRKHNSPMTERIPTYAEFWPYYLREHSLPITRWLHFLGTSVAVCLAVTAGLTGKAHLLPFALVSGYGFAWVSHFTLERNRPATFKYPLWSLFSDFRMAGLMLVGRLSKHLARAGVRDEDDQSGGHLRRVPVPVPVRTRRNGR</sequence>
<dbReference type="Proteomes" id="UP000256345">
    <property type="component" value="Unassembled WGS sequence"/>
</dbReference>
<gene>
    <name evidence="3" type="ORF">ATI61_12618</name>
</gene>
<feature type="transmembrane region" description="Helical" evidence="2">
    <location>
        <begin position="36"/>
        <end position="54"/>
    </location>
</feature>
<organism evidence="3 4">
    <name type="scientific">Archangium gephyra</name>
    <dbReference type="NCBI Taxonomy" id="48"/>
    <lineage>
        <taxon>Bacteria</taxon>
        <taxon>Pseudomonadati</taxon>
        <taxon>Myxococcota</taxon>
        <taxon>Myxococcia</taxon>
        <taxon>Myxococcales</taxon>
        <taxon>Cystobacterineae</taxon>
        <taxon>Archangiaceae</taxon>
        <taxon>Archangium</taxon>
    </lineage>
</organism>
<evidence type="ECO:0008006" key="5">
    <source>
        <dbReference type="Google" id="ProtNLM"/>
    </source>
</evidence>